<evidence type="ECO:0000313" key="2">
    <source>
        <dbReference type="EMBL" id="VFJ96766.1"/>
    </source>
</evidence>
<sequence length="80" mass="9273">MPRLTPFVSWREALTCSSKLENTLADLMRDPSHPGLNLEAIVSRNGYHSVRVNRQWRILLRREGEDHFTAIEIGSHAVYR</sequence>
<name>A0A450VEM9_9GAMM</name>
<evidence type="ECO:0000313" key="3">
    <source>
        <dbReference type="EMBL" id="VFJ97830.1"/>
    </source>
</evidence>
<dbReference type="EMBL" id="CAADFI010000097">
    <property type="protein sequence ID" value="VFJ96766.1"/>
    <property type="molecule type" value="Genomic_DNA"/>
</dbReference>
<evidence type="ECO:0000313" key="4">
    <source>
        <dbReference type="EMBL" id="VFK03269.1"/>
    </source>
</evidence>
<dbReference type="Pfam" id="PF24732">
    <property type="entry name" value="ParE_like"/>
    <property type="match status" value="1"/>
</dbReference>
<dbReference type="EMBL" id="CAADFJ010000122">
    <property type="protein sequence ID" value="VFK03269.1"/>
    <property type="molecule type" value="Genomic_DNA"/>
</dbReference>
<accession>A0A450VEM9</accession>
<feature type="domain" description="ParE-like toxin" evidence="1">
    <location>
        <begin position="30"/>
        <end position="79"/>
    </location>
</feature>
<dbReference type="Gene3D" id="3.30.2310.20">
    <property type="entry name" value="RelE-like"/>
    <property type="match status" value="1"/>
</dbReference>
<dbReference type="EMBL" id="CAADFG010000128">
    <property type="protein sequence ID" value="VFJ97830.1"/>
    <property type="molecule type" value="Genomic_DNA"/>
</dbReference>
<protein>
    <recommendedName>
        <fullName evidence="1">ParE-like toxin domain-containing protein</fullName>
    </recommendedName>
</protein>
<reference evidence="4" key="1">
    <citation type="submission" date="2019-02" db="EMBL/GenBank/DDBJ databases">
        <authorList>
            <person name="Gruber-Vodicka R. H."/>
            <person name="Seah K. B. B."/>
        </authorList>
    </citation>
    <scope>NUCLEOTIDE SEQUENCE</scope>
    <source>
        <strain evidence="4">BECK_SA2B12</strain>
        <strain evidence="3">BECK_SA2B15</strain>
        <strain evidence="2">BECK_SA2B20</strain>
    </source>
</reference>
<gene>
    <name evidence="3" type="ORF">BECKH772A_GA0070896_101282</name>
    <name evidence="2" type="ORF">BECKH772B_GA0070898_1009710</name>
    <name evidence="4" type="ORF">BECKH772C_GA0070978_101222</name>
</gene>
<proteinExistence type="predicted"/>
<organism evidence="4">
    <name type="scientific">Candidatus Kentrum eta</name>
    <dbReference type="NCBI Taxonomy" id="2126337"/>
    <lineage>
        <taxon>Bacteria</taxon>
        <taxon>Pseudomonadati</taxon>
        <taxon>Pseudomonadota</taxon>
        <taxon>Gammaproteobacteria</taxon>
        <taxon>Candidatus Kentrum</taxon>
    </lineage>
</organism>
<dbReference type="SUPFAM" id="SSF143011">
    <property type="entry name" value="RelE-like"/>
    <property type="match status" value="1"/>
</dbReference>
<evidence type="ECO:0000259" key="1">
    <source>
        <dbReference type="Pfam" id="PF24732"/>
    </source>
</evidence>
<dbReference type="AlphaFoldDB" id="A0A450VEM9"/>
<dbReference type="InterPro" id="IPR035093">
    <property type="entry name" value="RelE/ParE_toxin_dom_sf"/>
</dbReference>
<dbReference type="InterPro" id="IPR056925">
    <property type="entry name" value="ParE-like"/>
</dbReference>